<protein>
    <submittedName>
        <fullName evidence="1">Uncharacterized protein</fullName>
    </submittedName>
</protein>
<name>A0A0F9I6P5_9ZZZZ</name>
<organism evidence="1">
    <name type="scientific">marine sediment metagenome</name>
    <dbReference type="NCBI Taxonomy" id="412755"/>
    <lineage>
        <taxon>unclassified sequences</taxon>
        <taxon>metagenomes</taxon>
        <taxon>ecological metagenomes</taxon>
    </lineage>
</organism>
<dbReference type="EMBL" id="LAZR01013153">
    <property type="protein sequence ID" value="KKM23286.1"/>
    <property type="molecule type" value="Genomic_DNA"/>
</dbReference>
<evidence type="ECO:0000313" key="1">
    <source>
        <dbReference type="EMBL" id="KKM23286.1"/>
    </source>
</evidence>
<comment type="caution">
    <text evidence="1">The sequence shown here is derived from an EMBL/GenBank/DDBJ whole genome shotgun (WGS) entry which is preliminary data.</text>
</comment>
<gene>
    <name evidence="1" type="ORF">LCGC14_1616630</name>
</gene>
<reference evidence="1" key="1">
    <citation type="journal article" date="2015" name="Nature">
        <title>Complex archaea that bridge the gap between prokaryotes and eukaryotes.</title>
        <authorList>
            <person name="Spang A."/>
            <person name="Saw J.H."/>
            <person name="Jorgensen S.L."/>
            <person name="Zaremba-Niedzwiedzka K."/>
            <person name="Martijn J."/>
            <person name="Lind A.E."/>
            <person name="van Eijk R."/>
            <person name="Schleper C."/>
            <person name="Guy L."/>
            <person name="Ettema T.J."/>
        </authorList>
    </citation>
    <scope>NUCLEOTIDE SEQUENCE</scope>
</reference>
<dbReference type="AlphaFoldDB" id="A0A0F9I6P5"/>
<sequence>MKGEVQNLKLGISLECRPCFKESDPLVRVRGFIQMELIYSDDDYKTTFTYKCPRCKYEIGLYLEVET</sequence>
<proteinExistence type="predicted"/>
<accession>A0A0F9I6P5</accession>